<dbReference type="PATRIC" id="fig|1127483.3.peg.4135"/>
<sequence length="111" mass="11737">MVVDNKTGAAGNLGVDAVAKAAPDGYTLTVALSSNLMINQFLYAKPPYNPGKDLALIAKVADAPLVLVVNSHLGVNNLADLHKYVQAHKGKMSYGSWGGRDHLSPQREPAQ</sequence>
<name>H1S823_9BURK</name>
<protein>
    <submittedName>
        <fullName evidence="2">Twin-arginine translocation pathway signal</fullName>
    </submittedName>
</protein>
<dbReference type="Proteomes" id="UP000005808">
    <property type="component" value="Unassembled WGS sequence"/>
</dbReference>
<dbReference type="InterPro" id="IPR042100">
    <property type="entry name" value="Bug_dom1"/>
</dbReference>
<dbReference type="InterPro" id="IPR005064">
    <property type="entry name" value="BUG"/>
</dbReference>
<evidence type="ECO:0000256" key="1">
    <source>
        <dbReference type="ARBA" id="ARBA00006987"/>
    </source>
</evidence>
<dbReference type="PANTHER" id="PTHR42928">
    <property type="entry name" value="TRICARBOXYLATE-BINDING PROTEIN"/>
    <property type="match status" value="1"/>
</dbReference>
<organism evidence="2 3">
    <name type="scientific">Cupriavidus basilensis OR16</name>
    <dbReference type="NCBI Taxonomy" id="1127483"/>
    <lineage>
        <taxon>Bacteria</taxon>
        <taxon>Pseudomonadati</taxon>
        <taxon>Pseudomonadota</taxon>
        <taxon>Betaproteobacteria</taxon>
        <taxon>Burkholderiales</taxon>
        <taxon>Burkholderiaceae</taxon>
        <taxon>Cupriavidus</taxon>
    </lineage>
</organism>
<dbReference type="RefSeq" id="WP_006159571.1">
    <property type="nucleotide sequence ID" value="NZ_AHJE01000050.1"/>
</dbReference>
<reference evidence="2 3" key="1">
    <citation type="journal article" date="2012" name="J. Bacteriol.">
        <title>De Novo Genome Project of Cupriavidus basilensis OR16.</title>
        <authorList>
            <person name="Cserhati M."/>
            <person name="Kriszt B."/>
            <person name="Szoboszlay S."/>
            <person name="Toth A."/>
            <person name="Szabo I."/>
            <person name="Tancsics A."/>
            <person name="Nagy I."/>
            <person name="Horvath B."/>
            <person name="Nagy I."/>
            <person name="Kukolya J."/>
        </authorList>
    </citation>
    <scope>NUCLEOTIDE SEQUENCE [LARGE SCALE GENOMIC DNA]</scope>
    <source>
        <strain evidence="2 3">OR16</strain>
    </source>
</reference>
<proteinExistence type="inferred from homology"/>
<comment type="similarity">
    <text evidence="1">Belongs to the UPF0065 (bug) family.</text>
</comment>
<dbReference type="Pfam" id="PF03401">
    <property type="entry name" value="TctC"/>
    <property type="match status" value="1"/>
</dbReference>
<dbReference type="Gene3D" id="3.40.190.150">
    <property type="entry name" value="Bordetella uptake gene, domain 1"/>
    <property type="match status" value="1"/>
</dbReference>
<evidence type="ECO:0000313" key="3">
    <source>
        <dbReference type="Proteomes" id="UP000005808"/>
    </source>
</evidence>
<accession>H1S823</accession>
<dbReference type="PANTHER" id="PTHR42928:SF5">
    <property type="entry name" value="BLR1237 PROTEIN"/>
    <property type="match status" value="1"/>
</dbReference>
<dbReference type="Gene3D" id="3.40.190.10">
    <property type="entry name" value="Periplasmic binding protein-like II"/>
    <property type="match status" value="1"/>
</dbReference>
<evidence type="ECO:0000313" key="2">
    <source>
        <dbReference type="EMBL" id="EHP41292.1"/>
    </source>
</evidence>
<comment type="caution">
    <text evidence="2">The sequence shown here is derived from an EMBL/GenBank/DDBJ whole genome shotgun (WGS) entry which is preliminary data.</text>
</comment>
<dbReference type="EMBL" id="AHJE01000050">
    <property type="protein sequence ID" value="EHP41292.1"/>
    <property type="molecule type" value="Genomic_DNA"/>
</dbReference>
<gene>
    <name evidence="2" type="ORF">OR16_20607</name>
</gene>
<dbReference type="AlphaFoldDB" id="H1S823"/>